<proteinExistence type="predicted"/>
<protein>
    <recommendedName>
        <fullName evidence="1">N-acetyltransferase domain-containing protein</fullName>
    </recommendedName>
</protein>
<name>A0A367XDD4_9PROT</name>
<dbReference type="InterPro" id="IPR016181">
    <property type="entry name" value="Acyl_CoA_acyltransferase"/>
</dbReference>
<accession>A0A367XDD4</accession>
<evidence type="ECO:0000313" key="3">
    <source>
        <dbReference type="Proteomes" id="UP000252517"/>
    </source>
</evidence>
<reference evidence="2 3" key="1">
    <citation type="submission" date="2014-07" db="EMBL/GenBank/DDBJ databases">
        <title>Draft genome sequence of Thalassospira profundimaris S25-3-2.</title>
        <authorList>
            <person name="Lai Q."/>
            <person name="Shao Z."/>
        </authorList>
    </citation>
    <scope>NUCLEOTIDE SEQUENCE [LARGE SCALE GENOMIC DNA]</scope>
    <source>
        <strain evidence="2 3">S25-3-2</strain>
    </source>
</reference>
<gene>
    <name evidence="2" type="ORF">TH25_07920</name>
</gene>
<dbReference type="Proteomes" id="UP000252517">
    <property type="component" value="Unassembled WGS sequence"/>
</dbReference>
<sequence>MIMPDFRDCILETPRLTLRCVQEADAGQISALMVPEISRWLASWSLPFTVEKARARILRERDATESGKMMPLAIVERATDAVIGWVSIFRDADDPKKGEAGYWLGMDAQGKGYLREMGPVVLAAGFDMLDVDVIEAGAQPENAASFGVMRCWGMSQADDRCHYASARERDEVCRYFQITRATFESVAV</sequence>
<dbReference type="InterPro" id="IPR000182">
    <property type="entry name" value="GNAT_dom"/>
</dbReference>
<feature type="domain" description="N-acetyltransferase" evidence="1">
    <location>
        <begin position="15"/>
        <end position="154"/>
    </location>
</feature>
<organism evidence="2 3">
    <name type="scientific">Thalassospira profundimaris</name>
    <dbReference type="NCBI Taxonomy" id="502049"/>
    <lineage>
        <taxon>Bacteria</taxon>
        <taxon>Pseudomonadati</taxon>
        <taxon>Pseudomonadota</taxon>
        <taxon>Alphaproteobacteria</taxon>
        <taxon>Rhodospirillales</taxon>
        <taxon>Thalassospiraceae</taxon>
        <taxon>Thalassospira</taxon>
    </lineage>
</organism>
<comment type="caution">
    <text evidence="2">The sequence shown here is derived from an EMBL/GenBank/DDBJ whole genome shotgun (WGS) entry which is preliminary data.</text>
</comment>
<dbReference type="SUPFAM" id="SSF55729">
    <property type="entry name" value="Acyl-CoA N-acyltransferases (Nat)"/>
    <property type="match status" value="1"/>
</dbReference>
<dbReference type="PANTHER" id="PTHR43792">
    <property type="entry name" value="GNAT FAMILY, PUTATIVE (AFU_ORTHOLOGUE AFUA_3G00765)-RELATED-RELATED"/>
    <property type="match status" value="1"/>
</dbReference>
<dbReference type="InterPro" id="IPR051531">
    <property type="entry name" value="N-acetyltransferase"/>
</dbReference>
<dbReference type="Gene3D" id="3.40.630.30">
    <property type="match status" value="1"/>
</dbReference>
<dbReference type="EMBL" id="JPWH01000005">
    <property type="protein sequence ID" value="RCK51617.1"/>
    <property type="molecule type" value="Genomic_DNA"/>
</dbReference>
<dbReference type="AlphaFoldDB" id="A0A367XDD4"/>
<dbReference type="Pfam" id="PF13302">
    <property type="entry name" value="Acetyltransf_3"/>
    <property type="match status" value="1"/>
</dbReference>
<evidence type="ECO:0000313" key="2">
    <source>
        <dbReference type="EMBL" id="RCK51617.1"/>
    </source>
</evidence>
<dbReference type="OrthoDB" id="6293260at2"/>
<evidence type="ECO:0000259" key="1">
    <source>
        <dbReference type="Pfam" id="PF13302"/>
    </source>
</evidence>
<dbReference type="PANTHER" id="PTHR43792:SF16">
    <property type="entry name" value="N-ACETYLTRANSFERASE DOMAIN-CONTAINING PROTEIN"/>
    <property type="match status" value="1"/>
</dbReference>
<dbReference type="GO" id="GO:0016747">
    <property type="term" value="F:acyltransferase activity, transferring groups other than amino-acyl groups"/>
    <property type="evidence" value="ECO:0007669"/>
    <property type="project" value="InterPro"/>
</dbReference>